<feature type="compositionally biased region" description="Basic and acidic residues" evidence="15">
    <location>
        <begin position="765"/>
        <end position="774"/>
    </location>
</feature>
<dbReference type="GO" id="GO:0006508">
    <property type="term" value="P:proteolysis"/>
    <property type="evidence" value="ECO:0007669"/>
    <property type="project" value="UniProtKB-KW"/>
</dbReference>
<keyword evidence="6 13" id="KW-0378">Hydrolase</keyword>
<feature type="compositionally biased region" description="Acidic residues" evidence="15">
    <location>
        <begin position="775"/>
        <end position="786"/>
    </location>
</feature>
<evidence type="ECO:0000256" key="8">
    <source>
        <dbReference type="ARBA" id="ARBA00023049"/>
    </source>
</evidence>
<keyword evidence="10" id="KW-0325">Glycoprotein</keyword>
<feature type="signal peptide" evidence="14">
    <location>
        <begin position="1"/>
        <end position="29"/>
    </location>
</feature>
<dbReference type="FunFam" id="2.60.120.290:FF:000003">
    <property type="entry name" value="Neuropilin"/>
    <property type="match status" value="1"/>
</dbReference>
<protein>
    <recommendedName>
        <fullName evidence="14">Metalloendopeptidase</fullName>
        <ecNumber evidence="14">3.4.24.-</ecNumber>
    </recommendedName>
</protein>
<evidence type="ECO:0000313" key="19">
    <source>
        <dbReference type="Proteomes" id="UP001066276"/>
    </source>
</evidence>
<feature type="compositionally biased region" description="Basic and acidic residues" evidence="15">
    <location>
        <begin position="860"/>
        <end position="878"/>
    </location>
</feature>
<evidence type="ECO:0000256" key="4">
    <source>
        <dbReference type="ARBA" id="ARBA00022729"/>
    </source>
</evidence>
<evidence type="ECO:0000256" key="13">
    <source>
        <dbReference type="PROSITE-ProRule" id="PRU01211"/>
    </source>
</evidence>
<dbReference type="GO" id="GO:0008270">
    <property type="term" value="F:zinc ion binding"/>
    <property type="evidence" value="ECO:0007669"/>
    <property type="project" value="UniProtKB-UniRule"/>
</dbReference>
<gene>
    <name evidence="18" type="ORF">NDU88_000844</name>
</gene>
<dbReference type="SMART" id="SM00042">
    <property type="entry name" value="CUB"/>
    <property type="match status" value="4"/>
</dbReference>
<dbReference type="GO" id="GO:0004222">
    <property type="term" value="F:metalloendopeptidase activity"/>
    <property type="evidence" value="ECO:0007669"/>
    <property type="project" value="UniProtKB-UniRule"/>
</dbReference>
<dbReference type="InterPro" id="IPR006026">
    <property type="entry name" value="Peptidase_Metallo"/>
</dbReference>
<dbReference type="SUPFAM" id="SSF55486">
    <property type="entry name" value="Metalloproteases ('zincins'), catalytic domain"/>
    <property type="match status" value="1"/>
</dbReference>
<dbReference type="GO" id="GO:0060473">
    <property type="term" value="C:cortical granule"/>
    <property type="evidence" value="ECO:0007669"/>
    <property type="project" value="UniProtKB-SubCell"/>
</dbReference>
<evidence type="ECO:0000256" key="2">
    <source>
        <dbReference type="ARBA" id="ARBA00022670"/>
    </source>
</evidence>
<dbReference type="SUPFAM" id="SSF49854">
    <property type="entry name" value="Spermadhesin, CUB domain"/>
    <property type="match status" value="4"/>
</dbReference>
<feature type="binding site" evidence="13">
    <location>
        <position position="180"/>
    </location>
    <ligand>
        <name>Zn(2+)</name>
        <dbReference type="ChEBI" id="CHEBI:29105"/>
        <note>catalytic</note>
    </ligand>
</feature>
<dbReference type="Pfam" id="PF00431">
    <property type="entry name" value="CUB"/>
    <property type="match status" value="4"/>
</dbReference>
<evidence type="ECO:0000256" key="6">
    <source>
        <dbReference type="ARBA" id="ARBA00022801"/>
    </source>
</evidence>
<evidence type="ECO:0000256" key="15">
    <source>
        <dbReference type="SAM" id="MobiDB-lite"/>
    </source>
</evidence>
<dbReference type="Proteomes" id="UP001066276">
    <property type="component" value="Chromosome 3_1"/>
</dbReference>
<dbReference type="PANTHER" id="PTHR10127">
    <property type="entry name" value="DISCOIDIN, CUB, EGF, LAMININ , AND ZINC METALLOPROTEASE DOMAIN CONTAINING"/>
    <property type="match status" value="1"/>
</dbReference>
<evidence type="ECO:0000256" key="3">
    <source>
        <dbReference type="ARBA" id="ARBA00022723"/>
    </source>
</evidence>
<dbReference type="FunFam" id="2.60.120.290:FF:000005">
    <property type="entry name" value="Procollagen C-endopeptidase enhancer 1"/>
    <property type="match status" value="1"/>
</dbReference>
<feature type="domain" description="CUB" evidence="16">
    <location>
        <begin position="622"/>
        <end position="734"/>
    </location>
</feature>
<dbReference type="PROSITE" id="PS51864">
    <property type="entry name" value="ASTACIN"/>
    <property type="match status" value="1"/>
</dbReference>
<organism evidence="18 19">
    <name type="scientific">Pleurodeles waltl</name>
    <name type="common">Iberian ribbed newt</name>
    <dbReference type="NCBI Taxonomy" id="8319"/>
    <lineage>
        <taxon>Eukaryota</taxon>
        <taxon>Metazoa</taxon>
        <taxon>Chordata</taxon>
        <taxon>Craniata</taxon>
        <taxon>Vertebrata</taxon>
        <taxon>Euteleostomi</taxon>
        <taxon>Amphibia</taxon>
        <taxon>Batrachia</taxon>
        <taxon>Caudata</taxon>
        <taxon>Salamandroidea</taxon>
        <taxon>Salamandridae</taxon>
        <taxon>Pleurodelinae</taxon>
        <taxon>Pleurodeles</taxon>
    </lineage>
</organism>
<dbReference type="PRINTS" id="PR00480">
    <property type="entry name" value="ASTACIN"/>
</dbReference>
<keyword evidence="7 13" id="KW-0862">Zinc</keyword>
<feature type="domain" description="CUB" evidence="16">
    <location>
        <begin position="394"/>
        <end position="505"/>
    </location>
</feature>
<dbReference type="CDD" id="cd00041">
    <property type="entry name" value="CUB"/>
    <property type="match status" value="4"/>
</dbReference>
<evidence type="ECO:0000256" key="14">
    <source>
        <dbReference type="RuleBase" id="RU361183"/>
    </source>
</evidence>
<evidence type="ECO:0000256" key="5">
    <source>
        <dbReference type="ARBA" id="ARBA00022737"/>
    </source>
</evidence>
<keyword evidence="1" id="KW-0963">Cytoplasm</keyword>
<feature type="domain" description="CUB" evidence="16">
    <location>
        <begin position="507"/>
        <end position="620"/>
    </location>
</feature>
<keyword evidence="9" id="KW-1015">Disulfide bond</keyword>
<dbReference type="InterPro" id="IPR000859">
    <property type="entry name" value="CUB_dom"/>
</dbReference>
<keyword evidence="2 13" id="KW-0645">Protease</keyword>
<evidence type="ECO:0000259" key="17">
    <source>
        <dbReference type="PROSITE" id="PS51864"/>
    </source>
</evidence>
<comment type="caution">
    <text evidence="18">The sequence shown here is derived from an EMBL/GenBank/DDBJ whole genome shotgun (WGS) entry which is preliminary data.</text>
</comment>
<evidence type="ECO:0000256" key="11">
    <source>
        <dbReference type="ARBA" id="ARBA00037865"/>
    </source>
</evidence>
<evidence type="ECO:0000256" key="10">
    <source>
        <dbReference type="ARBA" id="ARBA00023180"/>
    </source>
</evidence>
<feature type="binding site" evidence="13">
    <location>
        <position position="186"/>
    </location>
    <ligand>
        <name>Zn(2+)</name>
        <dbReference type="ChEBI" id="CHEBI:29105"/>
        <note>catalytic</note>
    </ligand>
</feature>
<sequence length="936" mass="102524">MMTSRLAPATMQLSTSLLASSLLLGWSLGLPLPANETADVSEGSNGTELDIVDRIIRANRGIKVSLDDIDILLISYRNALQCPKGQCLWPQSSKGLVLVPYVLDSVYDSFQRSVFSSAMQEMETMTCINFEPRSSEKEYLHIISTEGCYTSIGRSGGVLTVGLDTNGCIFQGLIQHELMHSLGFYHEHSRTDRDTYIDIIWKYIDIGDRPNFAIQKNGNTLDLPYDYNSVMHYGRTALSNTPGQATIIPKPDPTVIIGQKYGLSSLDVAKINKLYNCNLCRTLLTNPSGSITINPSTRLTPNVGSCLWLVRIPDNQVFLWVSDFNIKSSVSCKSNYIRVYDGNSKSSPVILDNTCGQGNGLSLLSSGSTMLVEYVYSSQSALNTFNAIYDTGNCGGVFTKDTGTVTSPNYPYGYPRLTVCTWTIVAPPGYKISLNMVTISFPAQSTCTYNSLSIYDDAKPYSNLLGTYCTQAPGIITSYGNTLRLVFKDAFPRDNNGFLVTYTFFKFPILLTDQKGTFSSPSYPSPCANNATSLWLIQLPAKLKVSLWFDAFNIRSSAGCLSDYVMVYDGDSQSDPILMAKTCGGSIPCALTASSNQMLVEFAANWFVAGNGFQASYGSALPWVTLTSTSGVIFPANYQIAYPNFDGSLWLIQVPSNQILLDFSAGGRSSTSTCVADSIKVYNGPSRLSPVLLAMTCASGLLPLLVSSGPSLLIEFIKNRPILPINFSPSYSTDPGDLIGHLWQPRDQLRVKSGASERSQRKARGSGDIRAPKEEQEDEETTIEEEDGRKTEPTGAGVSKRRFGDSWPGEPAYTPPRFRRSVASPGAAQDYRRELQEPRAGAPSTATDRRRDALPPPRKALWDHNNKPGVKAPRERGGTRSLDPPAVLNDREACRVAVNPAANDAPFLGGRWRRLPLRRGPAQNLEYWTARRVHGG</sequence>
<feature type="region of interest" description="Disordered" evidence="15">
    <location>
        <begin position="749"/>
        <end position="886"/>
    </location>
</feature>
<feature type="domain" description="CUB" evidence="16">
    <location>
        <begin position="280"/>
        <end position="392"/>
    </location>
</feature>
<comment type="subcellular location">
    <subcellularLocation>
        <location evidence="11">Cytoplasmic vesicle</location>
        <location evidence="11">Secretory vesicle</location>
        <location evidence="11">Cortical granule</location>
    </subcellularLocation>
</comment>
<evidence type="ECO:0000259" key="16">
    <source>
        <dbReference type="PROSITE" id="PS01180"/>
    </source>
</evidence>
<evidence type="ECO:0000256" key="9">
    <source>
        <dbReference type="ARBA" id="ARBA00023157"/>
    </source>
</evidence>
<dbReference type="InterPro" id="IPR035914">
    <property type="entry name" value="Sperma_CUB_dom_sf"/>
</dbReference>
<dbReference type="AlphaFoldDB" id="A0AAV7U6Q2"/>
<keyword evidence="8 13" id="KW-0482">Metalloprotease</keyword>
<dbReference type="InterPro" id="IPR001506">
    <property type="entry name" value="Peptidase_M12A"/>
</dbReference>
<evidence type="ECO:0000256" key="12">
    <source>
        <dbReference type="PROSITE-ProRule" id="PRU00059"/>
    </source>
</evidence>
<feature type="active site" evidence="13">
    <location>
        <position position="177"/>
    </location>
</feature>
<feature type="binding site" evidence="13">
    <location>
        <position position="176"/>
    </location>
    <ligand>
        <name>Zn(2+)</name>
        <dbReference type="ChEBI" id="CHEBI:29105"/>
        <note>catalytic</note>
    </ligand>
</feature>
<dbReference type="FunFam" id="3.40.390.10:FF:000040">
    <property type="entry name" value="Metalloendopeptidase"/>
    <property type="match status" value="1"/>
</dbReference>
<keyword evidence="3 13" id="KW-0479">Metal-binding</keyword>
<comment type="caution">
    <text evidence="12">Lacks conserved residue(s) required for the propagation of feature annotation.</text>
</comment>
<feature type="chain" id="PRO_5043089132" description="Metalloendopeptidase" evidence="14">
    <location>
        <begin position="30"/>
        <end position="936"/>
    </location>
</feature>
<comment type="cofactor">
    <cofactor evidence="13 14">
        <name>Zn(2+)</name>
        <dbReference type="ChEBI" id="CHEBI:29105"/>
    </cofactor>
    <text evidence="13 14">Binds 1 zinc ion per subunit.</text>
</comment>
<feature type="domain" description="Peptidase M12A" evidence="17">
    <location>
        <begin position="78"/>
        <end position="278"/>
    </location>
</feature>
<name>A0AAV7U6Q2_PLEWA</name>
<dbReference type="EC" id="3.4.24.-" evidence="14"/>
<evidence type="ECO:0000313" key="18">
    <source>
        <dbReference type="EMBL" id="KAJ1184034.1"/>
    </source>
</evidence>
<dbReference type="PROSITE" id="PS01180">
    <property type="entry name" value="CUB"/>
    <property type="match status" value="4"/>
</dbReference>
<evidence type="ECO:0000256" key="1">
    <source>
        <dbReference type="ARBA" id="ARBA00022490"/>
    </source>
</evidence>
<dbReference type="SMART" id="SM00235">
    <property type="entry name" value="ZnMc"/>
    <property type="match status" value="1"/>
</dbReference>
<dbReference type="EMBL" id="JANPWB010000005">
    <property type="protein sequence ID" value="KAJ1184034.1"/>
    <property type="molecule type" value="Genomic_DNA"/>
</dbReference>
<keyword evidence="5" id="KW-0677">Repeat</keyword>
<dbReference type="PANTHER" id="PTHR10127:SF904">
    <property type="entry name" value="METALLOENDOPEPTIDASE"/>
    <property type="match status" value="1"/>
</dbReference>
<dbReference type="InterPro" id="IPR024079">
    <property type="entry name" value="MetalloPept_cat_dom_sf"/>
</dbReference>
<accession>A0AAV7U6Q2</accession>
<evidence type="ECO:0000256" key="7">
    <source>
        <dbReference type="ARBA" id="ARBA00022833"/>
    </source>
</evidence>
<reference evidence="18" key="1">
    <citation type="journal article" date="2022" name="bioRxiv">
        <title>Sequencing and chromosome-scale assembly of the giantPleurodeles waltlgenome.</title>
        <authorList>
            <person name="Brown T."/>
            <person name="Elewa A."/>
            <person name="Iarovenko S."/>
            <person name="Subramanian E."/>
            <person name="Araus A.J."/>
            <person name="Petzold A."/>
            <person name="Susuki M."/>
            <person name="Suzuki K.-i.T."/>
            <person name="Hayashi T."/>
            <person name="Toyoda A."/>
            <person name="Oliveira C."/>
            <person name="Osipova E."/>
            <person name="Leigh N.D."/>
            <person name="Simon A."/>
            <person name="Yun M.H."/>
        </authorList>
    </citation>
    <scope>NUCLEOTIDE SEQUENCE</scope>
    <source>
        <strain evidence="18">20211129_DDA</strain>
        <tissue evidence="18">Liver</tissue>
    </source>
</reference>
<dbReference type="Gene3D" id="3.40.390.10">
    <property type="entry name" value="Collagenase (Catalytic Domain)"/>
    <property type="match status" value="1"/>
</dbReference>
<dbReference type="Pfam" id="PF01400">
    <property type="entry name" value="Astacin"/>
    <property type="match status" value="1"/>
</dbReference>
<keyword evidence="19" id="KW-1185">Reference proteome</keyword>
<keyword evidence="4 14" id="KW-0732">Signal</keyword>
<dbReference type="Gene3D" id="2.60.120.290">
    <property type="entry name" value="Spermadhesin, CUB domain"/>
    <property type="match status" value="4"/>
</dbReference>
<proteinExistence type="predicted"/>